<protein>
    <recommendedName>
        <fullName evidence="1">(d)CMP kinase</fullName>
        <ecNumber evidence="1">2.7.4.25</ecNumber>
    </recommendedName>
</protein>
<sequence>AELAERVDRRHREMMEKRVSISKDQLRADIEARDIEDAERDYGVTNIDAQVTEVDTTAMTLEGQVEHIVELARKNGA</sequence>
<evidence type="ECO:0000256" key="1">
    <source>
        <dbReference type="ARBA" id="ARBA00012906"/>
    </source>
</evidence>
<dbReference type="GO" id="GO:0005524">
    <property type="term" value="F:ATP binding"/>
    <property type="evidence" value="ECO:0007669"/>
    <property type="project" value="UniProtKB-KW"/>
</dbReference>
<evidence type="ECO:0000259" key="8">
    <source>
        <dbReference type="Pfam" id="PF02224"/>
    </source>
</evidence>
<dbReference type="Pfam" id="PF02224">
    <property type="entry name" value="Cytidylate_kin"/>
    <property type="match status" value="1"/>
</dbReference>
<evidence type="ECO:0000256" key="5">
    <source>
        <dbReference type="ARBA" id="ARBA00022840"/>
    </source>
</evidence>
<dbReference type="AlphaFoldDB" id="A0A382IRK8"/>
<feature type="non-terminal residue" evidence="9">
    <location>
        <position position="1"/>
    </location>
</feature>
<name>A0A382IRK8_9ZZZZ</name>
<dbReference type="Gene3D" id="3.40.50.300">
    <property type="entry name" value="P-loop containing nucleotide triphosphate hydrolases"/>
    <property type="match status" value="1"/>
</dbReference>
<dbReference type="InterPro" id="IPR027417">
    <property type="entry name" value="P-loop_NTPase"/>
</dbReference>
<keyword evidence="3" id="KW-0547">Nucleotide-binding</keyword>
<comment type="catalytic activity">
    <reaction evidence="6">
        <text>dCMP + ATP = dCDP + ADP</text>
        <dbReference type="Rhea" id="RHEA:25094"/>
        <dbReference type="ChEBI" id="CHEBI:30616"/>
        <dbReference type="ChEBI" id="CHEBI:57566"/>
        <dbReference type="ChEBI" id="CHEBI:58593"/>
        <dbReference type="ChEBI" id="CHEBI:456216"/>
        <dbReference type="EC" id="2.7.4.25"/>
    </reaction>
</comment>
<keyword evidence="4" id="KW-0418">Kinase</keyword>
<dbReference type="GO" id="GO:0006139">
    <property type="term" value="P:nucleobase-containing compound metabolic process"/>
    <property type="evidence" value="ECO:0007669"/>
    <property type="project" value="InterPro"/>
</dbReference>
<evidence type="ECO:0000256" key="6">
    <source>
        <dbReference type="ARBA" id="ARBA00047615"/>
    </source>
</evidence>
<dbReference type="GO" id="GO:0036431">
    <property type="term" value="F:dCMP kinase activity"/>
    <property type="evidence" value="ECO:0007669"/>
    <property type="project" value="InterPro"/>
</dbReference>
<reference evidence="9" key="1">
    <citation type="submission" date="2018-05" db="EMBL/GenBank/DDBJ databases">
        <authorList>
            <person name="Lanie J.A."/>
            <person name="Ng W.-L."/>
            <person name="Kazmierczak K.M."/>
            <person name="Andrzejewski T.M."/>
            <person name="Davidsen T.M."/>
            <person name="Wayne K.J."/>
            <person name="Tettelin H."/>
            <person name="Glass J.I."/>
            <person name="Rusch D."/>
            <person name="Podicherti R."/>
            <person name="Tsui H.-C.T."/>
            <person name="Winkler M.E."/>
        </authorList>
    </citation>
    <scope>NUCLEOTIDE SEQUENCE</scope>
</reference>
<evidence type="ECO:0000256" key="2">
    <source>
        <dbReference type="ARBA" id="ARBA00022679"/>
    </source>
</evidence>
<gene>
    <name evidence="9" type="ORF">METZ01_LOCUS254716</name>
</gene>
<dbReference type="InterPro" id="IPR011994">
    <property type="entry name" value="Cytidylate_kinase_dom"/>
</dbReference>
<feature type="domain" description="Cytidylate kinase" evidence="8">
    <location>
        <begin position="1"/>
        <end position="73"/>
    </location>
</feature>
<dbReference type="EC" id="2.7.4.25" evidence="1"/>
<comment type="catalytic activity">
    <reaction evidence="7">
        <text>CMP + ATP = CDP + ADP</text>
        <dbReference type="Rhea" id="RHEA:11600"/>
        <dbReference type="ChEBI" id="CHEBI:30616"/>
        <dbReference type="ChEBI" id="CHEBI:58069"/>
        <dbReference type="ChEBI" id="CHEBI:60377"/>
        <dbReference type="ChEBI" id="CHEBI:456216"/>
        <dbReference type="EC" id="2.7.4.25"/>
    </reaction>
</comment>
<evidence type="ECO:0000256" key="4">
    <source>
        <dbReference type="ARBA" id="ARBA00022777"/>
    </source>
</evidence>
<keyword evidence="2" id="KW-0808">Transferase</keyword>
<dbReference type="EMBL" id="UINC01068899">
    <property type="protein sequence ID" value="SVC01862.1"/>
    <property type="molecule type" value="Genomic_DNA"/>
</dbReference>
<keyword evidence="5" id="KW-0067">ATP-binding</keyword>
<organism evidence="9">
    <name type="scientific">marine metagenome</name>
    <dbReference type="NCBI Taxonomy" id="408172"/>
    <lineage>
        <taxon>unclassified sequences</taxon>
        <taxon>metagenomes</taxon>
        <taxon>ecological metagenomes</taxon>
    </lineage>
</organism>
<evidence type="ECO:0000256" key="7">
    <source>
        <dbReference type="ARBA" id="ARBA00048478"/>
    </source>
</evidence>
<proteinExistence type="predicted"/>
<evidence type="ECO:0000313" key="9">
    <source>
        <dbReference type="EMBL" id="SVC01862.1"/>
    </source>
</evidence>
<evidence type="ECO:0000256" key="3">
    <source>
        <dbReference type="ARBA" id="ARBA00022741"/>
    </source>
</evidence>
<accession>A0A382IRK8</accession>